<proteinExistence type="predicted"/>
<dbReference type="PROSITE" id="PS50850">
    <property type="entry name" value="MFS"/>
    <property type="match status" value="1"/>
</dbReference>
<feature type="transmembrane region" description="Helical" evidence="6">
    <location>
        <begin position="492"/>
        <end position="517"/>
    </location>
</feature>
<feature type="transmembrane region" description="Helical" evidence="6">
    <location>
        <begin position="86"/>
        <end position="107"/>
    </location>
</feature>
<feature type="transmembrane region" description="Helical" evidence="6">
    <location>
        <begin position="357"/>
        <end position="377"/>
    </location>
</feature>
<feature type="transmembrane region" description="Helical" evidence="6">
    <location>
        <begin position="425"/>
        <end position="450"/>
    </location>
</feature>
<keyword evidence="9" id="KW-1185">Reference proteome</keyword>
<dbReference type="InterPro" id="IPR036259">
    <property type="entry name" value="MFS_trans_sf"/>
</dbReference>
<dbReference type="EMBL" id="ML975290">
    <property type="protein sequence ID" value="KAF1835196.1"/>
    <property type="molecule type" value="Genomic_DNA"/>
</dbReference>
<dbReference type="SUPFAM" id="SSF103473">
    <property type="entry name" value="MFS general substrate transporter"/>
    <property type="match status" value="1"/>
</dbReference>
<dbReference type="Gene3D" id="1.20.1250.20">
    <property type="entry name" value="MFS general substrate transporter like domains"/>
    <property type="match status" value="1"/>
</dbReference>
<dbReference type="InterPro" id="IPR011701">
    <property type="entry name" value="MFS"/>
</dbReference>
<dbReference type="PANTHER" id="PTHR23502">
    <property type="entry name" value="MAJOR FACILITATOR SUPERFAMILY"/>
    <property type="match status" value="1"/>
</dbReference>
<dbReference type="InterPro" id="IPR020846">
    <property type="entry name" value="MFS_dom"/>
</dbReference>
<evidence type="ECO:0000256" key="3">
    <source>
        <dbReference type="ARBA" id="ARBA00022989"/>
    </source>
</evidence>
<evidence type="ECO:0000256" key="6">
    <source>
        <dbReference type="SAM" id="Phobius"/>
    </source>
</evidence>
<evidence type="ECO:0000313" key="9">
    <source>
        <dbReference type="Proteomes" id="UP000800040"/>
    </source>
</evidence>
<evidence type="ECO:0000256" key="1">
    <source>
        <dbReference type="ARBA" id="ARBA00004141"/>
    </source>
</evidence>
<dbReference type="PANTHER" id="PTHR23502:SF149">
    <property type="entry name" value="TRANSPORTER, PUTATIVE-RELATED"/>
    <property type="match status" value="1"/>
</dbReference>
<evidence type="ECO:0000256" key="5">
    <source>
        <dbReference type="SAM" id="MobiDB-lite"/>
    </source>
</evidence>
<sequence>MTTHCNNVELIPGTELMSDDSSATKTLVPTPSSDPRDPLNWSRKWKLMVMASQWLFTWISVTGALSIAPMFPLLGAQFHLNNSQLAMLTGITVITLGFANFIIVPLSNIFGRRAVSLVFSILITLTCVWQAMATSHSSLLAARAVNGLVCATSESIPVQMIADVFFLHERGLWTGVYFTGYFMGAFLGPIMAGAIAAHHGWQSFFWLETALSGVSIILIALTFPETKYHRNNAVLKISAPIQTRSDIITSEDQSQHEKQATHAAAQDSERSSLDTPSAIQGRPSRAQFMPFQNPDPRWKMFIVRDTWTPIKVFFNPIILWAGLMLAGPADIVLFFNISESPILAAPPYLFTPEKVGYTNFAFAIGALVGLATAGPYSDWVAACATRKNGGVREAEMRLPALWFYMVITMLSLILGGMAYQRQWAWGHIVVWGYGFAGLSVTTVPTICIAYAIDCYKPISGEIMVVATVCKNFIAFSYSYWVFDLAHDSKDGWITPAMVIFACTVGPALFAFPLYYGLGKRIRRWTKGSDVHRMEELI</sequence>
<feature type="domain" description="Major facilitator superfamily (MFS) profile" evidence="7">
    <location>
        <begin position="46"/>
        <end position="537"/>
    </location>
</feature>
<dbReference type="GO" id="GO:0005886">
    <property type="term" value="C:plasma membrane"/>
    <property type="evidence" value="ECO:0007669"/>
    <property type="project" value="TreeGrafter"/>
</dbReference>
<feature type="region of interest" description="Disordered" evidence="5">
    <location>
        <begin position="250"/>
        <end position="291"/>
    </location>
</feature>
<keyword evidence="2 6" id="KW-0812">Transmembrane</keyword>
<feature type="transmembrane region" description="Helical" evidence="6">
    <location>
        <begin position="204"/>
        <end position="223"/>
    </location>
</feature>
<feature type="transmembrane region" description="Helical" evidence="6">
    <location>
        <begin position="398"/>
        <end position="419"/>
    </location>
</feature>
<feature type="transmembrane region" description="Helical" evidence="6">
    <location>
        <begin position="114"/>
        <end position="132"/>
    </location>
</feature>
<keyword evidence="3 6" id="KW-1133">Transmembrane helix</keyword>
<name>A0A6A5KI40_9PLEO</name>
<evidence type="ECO:0000259" key="7">
    <source>
        <dbReference type="PROSITE" id="PS50850"/>
    </source>
</evidence>
<comment type="subcellular location">
    <subcellularLocation>
        <location evidence="1">Membrane</location>
        <topology evidence="1">Multi-pass membrane protein</topology>
    </subcellularLocation>
</comment>
<feature type="transmembrane region" description="Helical" evidence="6">
    <location>
        <begin position="54"/>
        <end position="74"/>
    </location>
</feature>
<dbReference type="GO" id="GO:0022857">
    <property type="term" value="F:transmembrane transporter activity"/>
    <property type="evidence" value="ECO:0007669"/>
    <property type="project" value="InterPro"/>
</dbReference>
<keyword evidence="4 6" id="KW-0472">Membrane</keyword>
<dbReference type="AlphaFoldDB" id="A0A6A5KI40"/>
<gene>
    <name evidence="8" type="ORF">BDW02DRAFT_523618</name>
</gene>
<feature type="transmembrane region" description="Helical" evidence="6">
    <location>
        <begin position="144"/>
        <end position="166"/>
    </location>
</feature>
<evidence type="ECO:0000313" key="8">
    <source>
        <dbReference type="EMBL" id="KAF1835196.1"/>
    </source>
</evidence>
<protein>
    <submittedName>
        <fullName evidence="8">MFS general substrate transporter</fullName>
    </submittedName>
</protein>
<dbReference type="Pfam" id="PF07690">
    <property type="entry name" value="MFS_1"/>
    <property type="match status" value="1"/>
</dbReference>
<dbReference type="OrthoDB" id="5215911at2759"/>
<dbReference type="Proteomes" id="UP000800040">
    <property type="component" value="Unassembled WGS sequence"/>
</dbReference>
<evidence type="ECO:0000256" key="4">
    <source>
        <dbReference type="ARBA" id="ARBA00023136"/>
    </source>
</evidence>
<reference evidence="8" key="1">
    <citation type="submission" date="2020-01" db="EMBL/GenBank/DDBJ databases">
        <authorList>
            <consortium name="DOE Joint Genome Institute"/>
            <person name="Haridas S."/>
            <person name="Albert R."/>
            <person name="Binder M."/>
            <person name="Bloem J."/>
            <person name="Labutti K."/>
            <person name="Salamov A."/>
            <person name="Andreopoulos B."/>
            <person name="Baker S.E."/>
            <person name="Barry K."/>
            <person name="Bills G."/>
            <person name="Bluhm B.H."/>
            <person name="Cannon C."/>
            <person name="Castanera R."/>
            <person name="Culley D.E."/>
            <person name="Daum C."/>
            <person name="Ezra D."/>
            <person name="Gonzalez J.B."/>
            <person name="Henrissat B."/>
            <person name="Kuo A."/>
            <person name="Liang C."/>
            <person name="Lipzen A."/>
            <person name="Lutzoni F."/>
            <person name="Magnuson J."/>
            <person name="Mondo S."/>
            <person name="Nolan M."/>
            <person name="Ohm R."/>
            <person name="Pangilinan J."/>
            <person name="Park H.-J."/>
            <person name="Ramirez L."/>
            <person name="Alfaro M."/>
            <person name="Sun H."/>
            <person name="Tritt A."/>
            <person name="Yoshinaga Y."/>
            <person name="Zwiers L.-H."/>
            <person name="Turgeon B.G."/>
            <person name="Goodwin S.B."/>
            <person name="Spatafora J.W."/>
            <person name="Crous P.W."/>
            <person name="Grigoriev I.V."/>
        </authorList>
    </citation>
    <scope>NUCLEOTIDE SEQUENCE</scope>
    <source>
        <strain evidence="8">P77</strain>
    </source>
</reference>
<feature type="transmembrane region" description="Helical" evidence="6">
    <location>
        <begin position="317"/>
        <end position="337"/>
    </location>
</feature>
<accession>A0A6A5KI40</accession>
<evidence type="ECO:0000256" key="2">
    <source>
        <dbReference type="ARBA" id="ARBA00022692"/>
    </source>
</evidence>
<feature type="transmembrane region" description="Helical" evidence="6">
    <location>
        <begin position="178"/>
        <end position="198"/>
    </location>
</feature>
<organism evidence="8 9">
    <name type="scientific">Decorospora gaudefroyi</name>
    <dbReference type="NCBI Taxonomy" id="184978"/>
    <lineage>
        <taxon>Eukaryota</taxon>
        <taxon>Fungi</taxon>
        <taxon>Dikarya</taxon>
        <taxon>Ascomycota</taxon>
        <taxon>Pezizomycotina</taxon>
        <taxon>Dothideomycetes</taxon>
        <taxon>Pleosporomycetidae</taxon>
        <taxon>Pleosporales</taxon>
        <taxon>Pleosporineae</taxon>
        <taxon>Pleosporaceae</taxon>
        <taxon>Decorospora</taxon>
    </lineage>
</organism>
<feature type="transmembrane region" description="Helical" evidence="6">
    <location>
        <begin position="462"/>
        <end position="480"/>
    </location>
</feature>